<protein>
    <submittedName>
        <fullName evidence="2">Uncharacterized protein</fullName>
    </submittedName>
</protein>
<feature type="non-terminal residue" evidence="2">
    <location>
        <position position="163"/>
    </location>
</feature>
<dbReference type="Proteomes" id="UP001153148">
    <property type="component" value="Unassembled WGS sequence"/>
</dbReference>
<dbReference type="InterPro" id="IPR019791">
    <property type="entry name" value="Haem_peroxidase_animal"/>
</dbReference>
<reference evidence="2" key="1">
    <citation type="submission" date="2021-03" db="EMBL/GenBank/DDBJ databases">
        <authorList>
            <person name="Tran Van P."/>
        </authorList>
    </citation>
    <scope>NUCLEOTIDE SEQUENCE</scope>
</reference>
<organism evidence="2 3">
    <name type="scientific">Timema podura</name>
    <name type="common">Walking stick</name>
    <dbReference type="NCBI Taxonomy" id="61482"/>
    <lineage>
        <taxon>Eukaryota</taxon>
        <taxon>Metazoa</taxon>
        <taxon>Ecdysozoa</taxon>
        <taxon>Arthropoda</taxon>
        <taxon>Hexapoda</taxon>
        <taxon>Insecta</taxon>
        <taxon>Pterygota</taxon>
        <taxon>Neoptera</taxon>
        <taxon>Polyneoptera</taxon>
        <taxon>Phasmatodea</taxon>
        <taxon>Timematodea</taxon>
        <taxon>Timematoidea</taxon>
        <taxon>Timematidae</taxon>
        <taxon>Timema</taxon>
    </lineage>
</organism>
<keyword evidence="3" id="KW-1185">Reference proteome</keyword>
<dbReference type="InterPro" id="IPR037120">
    <property type="entry name" value="Haem_peroxidase_sf_animal"/>
</dbReference>
<dbReference type="PROSITE" id="PS50292">
    <property type="entry name" value="PEROXIDASE_3"/>
    <property type="match status" value="1"/>
</dbReference>
<dbReference type="PANTHER" id="PTHR11475">
    <property type="entry name" value="OXIDASE/PEROXIDASE"/>
    <property type="match status" value="1"/>
</dbReference>
<keyword evidence="1" id="KW-0575">Peroxidase</keyword>
<evidence type="ECO:0000256" key="1">
    <source>
        <dbReference type="ARBA" id="ARBA00022559"/>
    </source>
</evidence>
<name>A0ABN7PFJ1_TIMPD</name>
<proteinExistence type="predicted"/>
<dbReference type="Gene3D" id="1.10.640.10">
    <property type="entry name" value="Haem peroxidase domain superfamily, animal type"/>
    <property type="match status" value="1"/>
</dbReference>
<comment type="caution">
    <text evidence="2">The sequence shown here is derived from an EMBL/GenBank/DDBJ whole genome shotgun (WGS) entry which is preliminary data.</text>
</comment>
<evidence type="ECO:0000313" key="2">
    <source>
        <dbReference type="EMBL" id="CAG2066521.1"/>
    </source>
</evidence>
<dbReference type="PANTHER" id="PTHR11475:SF58">
    <property type="entry name" value="PEROXIDASIN"/>
    <property type="match status" value="1"/>
</dbReference>
<dbReference type="EMBL" id="CAJPIN010055300">
    <property type="protein sequence ID" value="CAG2066521.1"/>
    <property type="molecule type" value="Genomic_DNA"/>
</dbReference>
<keyword evidence="1" id="KW-0560">Oxidoreductase</keyword>
<sequence>MRSYFNKEVEALIYKTKINGRRLRCADHMTPSIHKCWYYLQQQVAAAQFWYENPSVFKPEQLTQIKQSTLSSVLCNNGDDISDITHDVFVLPAEQPSRLVSCTEVRQMDLRFWTECCNDCSNSGEFNSITQLSSARSRRDLGFSYPSDKPQRAELLYSDKTMI</sequence>
<dbReference type="Pfam" id="PF03098">
    <property type="entry name" value="An_peroxidase"/>
    <property type="match status" value="1"/>
</dbReference>
<accession>A0ABN7PFJ1</accession>
<evidence type="ECO:0000313" key="3">
    <source>
        <dbReference type="Proteomes" id="UP001153148"/>
    </source>
</evidence>
<gene>
    <name evidence="2" type="ORF">TPAB3V08_LOCUS13464</name>
</gene>
<dbReference type="SUPFAM" id="SSF48113">
    <property type="entry name" value="Heme-dependent peroxidases"/>
    <property type="match status" value="1"/>
</dbReference>
<dbReference type="InterPro" id="IPR010255">
    <property type="entry name" value="Haem_peroxidase_sf"/>
</dbReference>